<keyword evidence="1" id="KW-1133">Transmembrane helix</keyword>
<keyword evidence="1" id="KW-0812">Transmembrane</keyword>
<organism evidence="2 3">
    <name type="scientific">Protopolystoma xenopodis</name>
    <dbReference type="NCBI Taxonomy" id="117903"/>
    <lineage>
        <taxon>Eukaryota</taxon>
        <taxon>Metazoa</taxon>
        <taxon>Spiralia</taxon>
        <taxon>Lophotrochozoa</taxon>
        <taxon>Platyhelminthes</taxon>
        <taxon>Monogenea</taxon>
        <taxon>Polyopisthocotylea</taxon>
        <taxon>Polystomatidea</taxon>
        <taxon>Polystomatidae</taxon>
        <taxon>Protopolystoma</taxon>
    </lineage>
</organism>
<name>A0A448XGD7_9PLAT</name>
<evidence type="ECO:0000256" key="1">
    <source>
        <dbReference type="SAM" id="Phobius"/>
    </source>
</evidence>
<evidence type="ECO:0000313" key="3">
    <source>
        <dbReference type="Proteomes" id="UP000784294"/>
    </source>
</evidence>
<accession>A0A448XGD7</accession>
<feature type="transmembrane region" description="Helical" evidence="1">
    <location>
        <begin position="16"/>
        <end position="36"/>
    </location>
</feature>
<dbReference type="EMBL" id="CAAALY010251558">
    <property type="protein sequence ID" value="VEL36164.1"/>
    <property type="molecule type" value="Genomic_DNA"/>
</dbReference>
<gene>
    <name evidence="2" type="ORF">PXEA_LOCUS29604</name>
</gene>
<dbReference type="OrthoDB" id="6273859at2759"/>
<comment type="caution">
    <text evidence="2">The sequence shown here is derived from an EMBL/GenBank/DDBJ whole genome shotgun (WGS) entry which is preliminary data.</text>
</comment>
<keyword evidence="1" id="KW-0472">Membrane</keyword>
<keyword evidence="3" id="KW-1185">Reference proteome</keyword>
<protein>
    <submittedName>
        <fullName evidence="2">Uncharacterized protein</fullName>
    </submittedName>
</protein>
<sequence length="193" mass="21659">MGFLENQLFFLHFTVYFRHLAAIVAIFAAVPSHWRVEARSRSTHRLPSCLWQAVDFEWLPVDGSWPRPNMAVVSANQITAEGRSILNLSSTVLQAARQTMIRPGRGQKGFIRTLLALCCLSTGGSTRLAEEACEQKATWGPWRCPGREDKCSGAKAKKYRCPENNCTEFSQCVGLPNFQVNTVKTFESRFKSA</sequence>
<reference evidence="2" key="1">
    <citation type="submission" date="2018-11" db="EMBL/GenBank/DDBJ databases">
        <authorList>
            <consortium name="Pathogen Informatics"/>
        </authorList>
    </citation>
    <scope>NUCLEOTIDE SEQUENCE</scope>
</reference>
<dbReference type="Proteomes" id="UP000784294">
    <property type="component" value="Unassembled WGS sequence"/>
</dbReference>
<dbReference type="AlphaFoldDB" id="A0A448XGD7"/>
<evidence type="ECO:0000313" key="2">
    <source>
        <dbReference type="EMBL" id="VEL36164.1"/>
    </source>
</evidence>
<proteinExistence type="predicted"/>